<dbReference type="GeneID" id="83207065"/>
<sequence>MSGQIGALSPGQIDSHGAFLSLRFFAYRRSLPLHINYWPSPPAVEACRLPSETIYNDGLKVTVKEDASLFPLRYLLIPQTVGRPALMAFPGSLFAENLSYLCPAWDCHYMAQLGHEFDGSQLQLVLLKCTLHL</sequence>
<gene>
    <name evidence="1" type="ORF">N7468_010466</name>
</gene>
<evidence type="ECO:0000313" key="1">
    <source>
        <dbReference type="EMBL" id="KAJ5214787.1"/>
    </source>
</evidence>
<proteinExistence type="predicted"/>
<dbReference type="EMBL" id="JAPQKS010000009">
    <property type="protein sequence ID" value="KAJ5214787.1"/>
    <property type="molecule type" value="Genomic_DNA"/>
</dbReference>
<reference evidence="1" key="2">
    <citation type="journal article" date="2023" name="IMA Fungus">
        <title>Comparative genomic study of the Penicillium genus elucidates a diverse pangenome and 15 lateral gene transfer events.</title>
        <authorList>
            <person name="Petersen C."/>
            <person name="Sorensen T."/>
            <person name="Nielsen M.R."/>
            <person name="Sondergaard T.E."/>
            <person name="Sorensen J.L."/>
            <person name="Fitzpatrick D.A."/>
            <person name="Frisvad J.C."/>
            <person name="Nielsen K.L."/>
        </authorList>
    </citation>
    <scope>NUCLEOTIDE SEQUENCE</scope>
    <source>
        <strain evidence="1">IBT 19713</strain>
    </source>
</reference>
<accession>A0A9W9T9R3</accession>
<name>A0A9W9T9R3_9EURO</name>
<dbReference type="RefSeq" id="XP_058325284.1">
    <property type="nucleotide sequence ID" value="XM_058479761.1"/>
</dbReference>
<keyword evidence="2" id="KW-1185">Reference proteome</keyword>
<evidence type="ECO:0000313" key="2">
    <source>
        <dbReference type="Proteomes" id="UP001150941"/>
    </source>
</evidence>
<comment type="caution">
    <text evidence="1">The sequence shown here is derived from an EMBL/GenBank/DDBJ whole genome shotgun (WGS) entry which is preliminary data.</text>
</comment>
<protein>
    <submittedName>
        <fullName evidence="1">Uncharacterized protein</fullName>
    </submittedName>
</protein>
<organism evidence="1 2">
    <name type="scientific">Penicillium chermesinum</name>
    <dbReference type="NCBI Taxonomy" id="63820"/>
    <lineage>
        <taxon>Eukaryota</taxon>
        <taxon>Fungi</taxon>
        <taxon>Dikarya</taxon>
        <taxon>Ascomycota</taxon>
        <taxon>Pezizomycotina</taxon>
        <taxon>Eurotiomycetes</taxon>
        <taxon>Eurotiomycetidae</taxon>
        <taxon>Eurotiales</taxon>
        <taxon>Aspergillaceae</taxon>
        <taxon>Penicillium</taxon>
    </lineage>
</organism>
<reference evidence="1" key="1">
    <citation type="submission" date="2022-11" db="EMBL/GenBank/DDBJ databases">
        <authorList>
            <person name="Petersen C."/>
        </authorList>
    </citation>
    <scope>NUCLEOTIDE SEQUENCE</scope>
    <source>
        <strain evidence="1">IBT 19713</strain>
    </source>
</reference>
<dbReference type="Proteomes" id="UP001150941">
    <property type="component" value="Unassembled WGS sequence"/>
</dbReference>
<dbReference type="AlphaFoldDB" id="A0A9W9T9R3"/>